<keyword evidence="4" id="KW-1185">Reference proteome</keyword>
<dbReference type="PANTHER" id="PTHR33504:SF2">
    <property type="entry name" value="PROTEIN MFI"/>
    <property type="match status" value="1"/>
</dbReference>
<protein>
    <submittedName>
        <fullName evidence="3">Uncharacterized protein</fullName>
    </submittedName>
</protein>
<dbReference type="PROSITE" id="PS50096">
    <property type="entry name" value="IQ"/>
    <property type="match status" value="1"/>
</dbReference>
<proteinExistence type="predicted"/>
<dbReference type="InterPro" id="IPR000048">
    <property type="entry name" value="IQ_motif_EF-hand-BS"/>
</dbReference>
<dbReference type="Proteomes" id="UP001217089">
    <property type="component" value="Unassembled WGS sequence"/>
</dbReference>
<sequence>MILCLFLKNVNSPNMLSQKEADDILFNSELEEGDAARDKRMASVPKDLRQFLIRENPESDDAKSAAAIEIQRTYRGFRARTNLFQTLVPNVSDTAQYGGSQHVITRVEDADEELEKVEKALEPVSEELGQEYSDYLMQMQKSGIPSSEILTYEQFSLKENQEWWDKRKQTSSKVSQHSQDKEVPQQKRRIPPSERAAAIMIQRAWRRHIERFPPNIYYKIFTHRPIQDMCSNSPKDYTKPVAKLLMMKDVHNNFRDVPRVDCKEGWYRREDNNGWRLVSDRLIHHVMSDPVTWETSHKKYEFNHDKVKI</sequence>
<feature type="coiled-coil region" evidence="1">
    <location>
        <begin position="100"/>
        <end position="127"/>
    </location>
</feature>
<accession>A0ABQ9FB13</accession>
<keyword evidence="1" id="KW-0175">Coiled coil</keyword>
<name>A0ABQ9FB13_TEGGR</name>
<gene>
    <name evidence="3" type="ORF">KUTeg_006688</name>
</gene>
<reference evidence="3 4" key="1">
    <citation type="submission" date="2022-12" db="EMBL/GenBank/DDBJ databases">
        <title>Chromosome-level genome of Tegillarca granosa.</title>
        <authorList>
            <person name="Kim J."/>
        </authorList>
    </citation>
    <scope>NUCLEOTIDE SEQUENCE [LARGE SCALE GENOMIC DNA]</scope>
    <source>
        <strain evidence="3">Teg-2019</strain>
        <tissue evidence="3">Adductor muscle</tissue>
    </source>
</reference>
<organism evidence="3 4">
    <name type="scientific">Tegillarca granosa</name>
    <name type="common">Malaysian cockle</name>
    <name type="synonym">Anadara granosa</name>
    <dbReference type="NCBI Taxonomy" id="220873"/>
    <lineage>
        <taxon>Eukaryota</taxon>
        <taxon>Metazoa</taxon>
        <taxon>Spiralia</taxon>
        <taxon>Lophotrochozoa</taxon>
        <taxon>Mollusca</taxon>
        <taxon>Bivalvia</taxon>
        <taxon>Autobranchia</taxon>
        <taxon>Pteriomorphia</taxon>
        <taxon>Arcoida</taxon>
        <taxon>Arcoidea</taxon>
        <taxon>Arcidae</taxon>
        <taxon>Tegillarca</taxon>
    </lineage>
</organism>
<evidence type="ECO:0000313" key="3">
    <source>
        <dbReference type="EMBL" id="KAJ8314538.1"/>
    </source>
</evidence>
<dbReference type="PANTHER" id="PTHR33504">
    <property type="entry name" value="NADH DEHYDROGENASE (UBIQUINONE) 1 BETA SUBCOMPLEX, 4"/>
    <property type="match status" value="1"/>
</dbReference>
<evidence type="ECO:0000313" key="4">
    <source>
        <dbReference type="Proteomes" id="UP001217089"/>
    </source>
</evidence>
<dbReference type="EMBL" id="JARBDR010000337">
    <property type="protein sequence ID" value="KAJ8314538.1"/>
    <property type="molecule type" value="Genomic_DNA"/>
</dbReference>
<evidence type="ECO:0000256" key="2">
    <source>
        <dbReference type="SAM" id="MobiDB-lite"/>
    </source>
</evidence>
<dbReference type="Gene3D" id="1.20.5.190">
    <property type="match status" value="1"/>
</dbReference>
<evidence type="ECO:0000256" key="1">
    <source>
        <dbReference type="SAM" id="Coils"/>
    </source>
</evidence>
<feature type="region of interest" description="Disordered" evidence="2">
    <location>
        <begin position="168"/>
        <end position="192"/>
    </location>
</feature>
<comment type="caution">
    <text evidence="3">The sequence shown here is derived from an EMBL/GenBank/DDBJ whole genome shotgun (WGS) entry which is preliminary data.</text>
</comment>
<dbReference type="Pfam" id="PF00612">
    <property type="entry name" value="IQ"/>
    <property type="match status" value="2"/>
</dbReference>